<sequence>MRPEAGKMPKIQSLKYYDRSGDQRLLKFNTGVLSPSFELTLLTGQNGSQKSSVLRDLVSALILPDHRTRVQFCGQYQAPTPTPVVCFSGSVADRFPVKMQGGRRTEYDVANYHYIGQRAGTNLLSKKLPLETAVIFALNPAMKERFRLPFFERTFSFSGLLPRLSLDIRYDPKFRKRFPSKTPHEILAIALDENAETKNRGGISKATAQSVVAQFSGDDFDFLNVLITERKGKSLQTTLDQFSVTDTPENRAVRLGLLLDILIIDRAFVQRPGEEPFSAYELSSGEYHMLTSLLALGFSVTAESIVLIDEPENSLHPQWQQDFMRTVLELCELMQDGHLVISTHSPLIVASAKPDSMIVDLSIPMDVMPAAPVQFGASSDSILFDQFGIASSRNLNVVDLVQRAVNLVENDLTKSADFIMLLPRLRHLREALSESDPLSAVVDALLDGDRRD</sequence>
<keyword evidence="2" id="KW-0067">ATP-binding</keyword>
<dbReference type="InterPro" id="IPR027417">
    <property type="entry name" value="P-loop_NTPase"/>
</dbReference>
<evidence type="ECO:0000313" key="2">
    <source>
        <dbReference type="EMBL" id="KAB0565049.1"/>
    </source>
</evidence>
<keyword evidence="2" id="KW-0547">Nucleotide-binding</keyword>
<evidence type="ECO:0000259" key="1">
    <source>
        <dbReference type="Pfam" id="PF13304"/>
    </source>
</evidence>
<dbReference type="GO" id="GO:0016887">
    <property type="term" value="F:ATP hydrolysis activity"/>
    <property type="evidence" value="ECO:0007669"/>
    <property type="project" value="InterPro"/>
</dbReference>
<dbReference type="Pfam" id="PF13304">
    <property type="entry name" value="AAA_21"/>
    <property type="match status" value="1"/>
</dbReference>
<proteinExistence type="predicted"/>
<dbReference type="AlphaFoldDB" id="A0A643ET44"/>
<dbReference type="EMBL" id="VZPE01000019">
    <property type="protein sequence ID" value="KAB0565049.1"/>
    <property type="molecule type" value="Genomic_DNA"/>
</dbReference>
<gene>
    <name evidence="2" type="ORF">F7Q93_23805</name>
</gene>
<feature type="domain" description="ATPase AAA-type core" evidence="1">
    <location>
        <begin position="242"/>
        <end position="350"/>
    </location>
</feature>
<name>A0A643ET44_9HYPH</name>
<comment type="caution">
    <text evidence="2">The sequence shown here is derived from an EMBL/GenBank/DDBJ whole genome shotgun (WGS) entry which is preliminary data.</text>
</comment>
<reference evidence="2" key="1">
    <citation type="submission" date="2019-09" db="EMBL/GenBank/DDBJ databases">
        <title>Draft genome sequences of 48 bacterial type strains from the CCUG.</title>
        <authorList>
            <person name="Tunovic T."/>
            <person name="Pineiro-Iglesias B."/>
            <person name="Unosson C."/>
            <person name="Inganas E."/>
            <person name="Ohlen M."/>
            <person name="Cardew S."/>
            <person name="Jensie-Markopoulos S."/>
            <person name="Salva-Serra F."/>
            <person name="Jaen-Luchoro D."/>
            <person name="Karlsson R."/>
            <person name="Svensson-Stadler L."/>
            <person name="Chun J."/>
            <person name="Moore E."/>
        </authorList>
    </citation>
    <scope>NUCLEOTIDE SEQUENCE</scope>
    <source>
        <strain evidence="2">CCUG 50899</strain>
    </source>
</reference>
<organism evidence="2">
    <name type="scientific">Brucella pituitosa</name>
    <dbReference type="NCBI Taxonomy" id="571256"/>
    <lineage>
        <taxon>Bacteria</taxon>
        <taxon>Pseudomonadati</taxon>
        <taxon>Pseudomonadota</taxon>
        <taxon>Alphaproteobacteria</taxon>
        <taxon>Hyphomicrobiales</taxon>
        <taxon>Brucellaceae</taxon>
        <taxon>Brucella/Ochrobactrum group</taxon>
        <taxon>Brucella</taxon>
    </lineage>
</organism>
<protein>
    <submittedName>
        <fullName evidence="2">ATP-binding protein</fullName>
    </submittedName>
</protein>
<dbReference type="GO" id="GO:0005524">
    <property type="term" value="F:ATP binding"/>
    <property type="evidence" value="ECO:0007669"/>
    <property type="project" value="UniProtKB-KW"/>
</dbReference>
<accession>A0A643ET44</accession>
<dbReference type="InterPro" id="IPR051396">
    <property type="entry name" value="Bact_Antivir_Def_Nuclease"/>
</dbReference>
<dbReference type="SUPFAM" id="SSF52540">
    <property type="entry name" value="P-loop containing nucleoside triphosphate hydrolases"/>
    <property type="match status" value="1"/>
</dbReference>
<dbReference type="InterPro" id="IPR003959">
    <property type="entry name" value="ATPase_AAA_core"/>
</dbReference>
<dbReference type="PANTHER" id="PTHR43581:SF2">
    <property type="entry name" value="EXCINUCLEASE ATPASE SUBUNIT"/>
    <property type="match status" value="1"/>
</dbReference>
<dbReference type="Gene3D" id="3.40.50.300">
    <property type="entry name" value="P-loop containing nucleotide triphosphate hydrolases"/>
    <property type="match status" value="1"/>
</dbReference>
<dbReference type="PANTHER" id="PTHR43581">
    <property type="entry name" value="ATP/GTP PHOSPHATASE"/>
    <property type="match status" value="1"/>
</dbReference>